<dbReference type="GO" id="GO:0000160">
    <property type="term" value="P:phosphorelay signal transduction system"/>
    <property type="evidence" value="ECO:0007669"/>
    <property type="project" value="InterPro"/>
</dbReference>
<evidence type="ECO:0000259" key="4">
    <source>
        <dbReference type="PROSITE" id="PS50043"/>
    </source>
</evidence>
<dbReference type="GO" id="GO:0006355">
    <property type="term" value="P:regulation of DNA-templated transcription"/>
    <property type="evidence" value="ECO:0007669"/>
    <property type="project" value="InterPro"/>
</dbReference>
<feature type="domain" description="HTH luxR-type" evidence="4">
    <location>
        <begin position="162"/>
        <end position="227"/>
    </location>
</feature>
<feature type="modified residue" description="4-aspartylphosphate" evidence="3">
    <location>
        <position position="63"/>
    </location>
</feature>
<dbReference type="PANTHER" id="PTHR43214">
    <property type="entry name" value="TWO-COMPONENT RESPONSE REGULATOR"/>
    <property type="match status" value="1"/>
</dbReference>
<organism evidence="6">
    <name type="scientific">Thermogemmatispora argillosa</name>
    <dbReference type="NCBI Taxonomy" id="2045280"/>
    <lineage>
        <taxon>Bacteria</taxon>
        <taxon>Bacillati</taxon>
        <taxon>Chloroflexota</taxon>
        <taxon>Ktedonobacteria</taxon>
        <taxon>Thermogemmatisporales</taxon>
        <taxon>Thermogemmatisporaceae</taxon>
        <taxon>Thermogemmatispora</taxon>
    </lineage>
</organism>
<protein>
    <submittedName>
        <fullName evidence="6">DNA-binding response regulator</fullName>
    </submittedName>
</protein>
<accession>A0A455T3N4</accession>
<name>A0A455T3N4_9CHLR</name>
<gene>
    <name evidence="6" type="ORF">KTA_26290</name>
</gene>
<dbReference type="InterPro" id="IPR016032">
    <property type="entry name" value="Sig_transdc_resp-reg_C-effctor"/>
</dbReference>
<dbReference type="PROSITE" id="PS50043">
    <property type="entry name" value="HTH_LUXR_2"/>
    <property type="match status" value="1"/>
</dbReference>
<dbReference type="Gene3D" id="3.40.50.2300">
    <property type="match status" value="1"/>
</dbReference>
<dbReference type="PANTHER" id="PTHR43214:SF43">
    <property type="entry name" value="TWO-COMPONENT RESPONSE REGULATOR"/>
    <property type="match status" value="1"/>
</dbReference>
<keyword evidence="1 3" id="KW-0597">Phosphoprotein</keyword>
<dbReference type="SMART" id="SM00421">
    <property type="entry name" value="HTH_LUXR"/>
    <property type="match status" value="1"/>
</dbReference>
<dbReference type="EMBL" id="AP019377">
    <property type="protein sequence ID" value="BBH94430.1"/>
    <property type="molecule type" value="Genomic_DNA"/>
</dbReference>
<evidence type="ECO:0000256" key="2">
    <source>
        <dbReference type="ARBA" id="ARBA00023125"/>
    </source>
</evidence>
<reference evidence="6" key="1">
    <citation type="submission" date="2018-12" db="EMBL/GenBank/DDBJ databases">
        <title>Novel natural products biosynthetic potential of the class Ktedonobacteria.</title>
        <authorList>
            <person name="Zheng Y."/>
            <person name="Saitou A."/>
            <person name="Wang C.M."/>
            <person name="Toyoda A."/>
            <person name="Minakuchi Y."/>
            <person name="Sekiguchi Y."/>
            <person name="Ueda K."/>
            <person name="Takano H."/>
            <person name="Sakai Y."/>
            <person name="Yokota A."/>
            <person name="Yabe S."/>
        </authorList>
    </citation>
    <scope>NUCLEOTIDE SEQUENCE</scope>
    <source>
        <strain evidence="6">A3-2</strain>
    </source>
</reference>
<dbReference type="InterPro" id="IPR000792">
    <property type="entry name" value="Tscrpt_reg_LuxR_C"/>
</dbReference>
<keyword evidence="2 6" id="KW-0238">DNA-binding</keyword>
<dbReference type="SUPFAM" id="SSF46894">
    <property type="entry name" value="C-terminal effector domain of the bipartite response regulators"/>
    <property type="match status" value="1"/>
</dbReference>
<dbReference type="AlphaFoldDB" id="A0A455T3N4"/>
<dbReference type="PROSITE" id="PS50110">
    <property type="entry name" value="RESPONSE_REGULATORY"/>
    <property type="match status" value="1"/>
</dbReference>
<feature type="domain" description="Response regulatory" evidence="5">
    <location>
        <begin position="7"/>
        <end position="128"/>
    </location>
</feature>
<dbReference type="InterPro" id="IPR011006">
    <property type="entry name" value="CheY-like_superfamily"/>
</dbReference>
<dbReference type="PRINTS" id="PR00038">
    <property type="entry name" value="HTHLUXR"/>
</dbReference>
<evidence type="ECO:0000256" key="1">
    <source>
        <dbReference type="ARBA" id="ARBA00022553"/>
    </source>
</evidence>
<evidence type="ECO:0000256" key="3">
    <source>
        <dbReference type="PROSITE-ProRule" id="PRU00169"/>
    </source>
</evidence>
<dbReference type="CDD" id="cd06170">
    <property type="entry name" value="LuxR_C_like"/>
    <property type="match status" value="1"/>
</dbReference>
<dbReference type="InterPro" id="IPR039420">
    <property type="entry name" value="WalR-like"/>
</dbReference>
<dbReference type="PROSITE" id="PS00622">
    <property type="entry name" value="HTH_LUXR_1"/>
    <property type="match status" value="1"/>
</dbReference>
<dbReference type="CDD" id="cd17535">
    <property type="entry name" value="REC_NarL-like"/>
    <property type="match status" value="1"/>
</dbReference>
<dbReference type="Pfam" id="PF00196">
    <property type="entry name" value="GerE"/>
    <property type="match status" value="1"/>
</dbReference>
<dbReference type="SMART" id="SM00448">
    <property type="entry name" value="REC"/>
    <property type="match status" value="1"/>
</dbReference>
<dbReference type="GO" id="GO:0003677">
    <property type="term" value="F:DNA binding"/>
    <property type="evidence" value="ECO:0007669"/>
    <property type="project" value="UniProtKB-KW"/>
</dbReference>
<evidence type="ECO:0000259" key="5">
    <source>
        <dbReference type="PROSITE" id="PS50110"/>
    </source>
</evidence>
<dbReference type="Pfam" id="PF00072">
    <property type="entry name" value="Response_reg"/>
    <property type="match status" value="1"/>
</dbReference>
<sequence>MPQTPIRLLLCEDQTLMRQGLRTILDLEPGMEVVGEAANGEEAVSRYRELRQAGLGPDIVLMDIQMPRMSGVEATAAIMSAYPDAKIIMLTTFDYDDYVFEAIKAGAAGYVLKDLPAEELAATIRRVAQGEPFIQPSIASKLLIEFGRGSKGGRNQPRSPGAGSAEDELSAREIEVLRLLAQGASNREIAQQLCLAEGTVKNHVSNILSKLQVTNRTQAASKARELKLI</sequence>
<dbReference type="InterPro" id="IPR001789">
    <property type="entry name" value="Sig_transdc_resp-reg_receiver"/>
</dbReference>
<dbReference type="SUPFAM" id="SSF52172">
    <property type="entry name" value="CheY-like"/>
    <property type="match status" value="1"/>
</dbReference>
<dbReference type="InterPro" id="IPR058245">
    <property type="entry name" value="NreC/VraR/RcsB-like_REC"/>
</dbReference>
<evidence type="ECO:0000313" key="6">
    <source>
        <dbReference type="EMBL" id="BBH94430.1"/>
    </source>
</evidence>
<proteinExistence type="predicted"/>